<name>A0ACC2HP52_9PLEO</name>
<proteinExistence type="predicted"/>
<protein>
    <submittedName>
        <fullName evidence="1">Uncharacterized protein</fullName>
    </submittedName>
</protein>
<evidence type="ECO:0000313" key="1">
    <source>
        <dbReference type="EMBL" id="KAJ8104724.1"/>
    </source>
</evidence>
<sequence length="219" mass="23418">MTSGKKTEAKGRNTKKRGSVSSSLVSPALRPKISPSIRPMIAAGDTGVTDNTHALLLASKSNYQNILDGTTVPGVSYPASLSTNLTSKRTSHKIAEQGRRNRINTALQEMQDLLPPSSQTATPDAKSPETAAQSNNSKAAKVESAIEYIRHLKGEVSAKDRLLEQKDAEMESLRKQLAQLRRGSSLGISSNESSTESSIEVVSEMKTEPVTTPAAVDET</sequence>
<keyword evidence="2" id="KW-1185">Reference proteome</keyword>
<dbReference type="EMBL" id="JAPHNI010001844">
    <property type="protein sequence ID" value="KAJ8104724.1"/>
    <property type="molecule type" value="Genomic_DNA"/>
</dbReference>
<dbReference type="Proteomes" id="UP001153331">
    <property type="component" value="Unassembled WGS sequence"/>
</dbReference>
<evidence type="ECO:0000313" key="2">
    <source>
        <dbReference type="Proteomes" id="UP001153331"/>
    </source>
</evidence>
<comment type="caution">
    <text evidence="1">The sequence shown here is derived from an EMBL/GenBank/DDBJ whole genome shotgun (WGS) entry which is preliminary data.</text>
</comment>
<gene>
    <name evidence="1" type="ORF">OPT61_g10606</name>
</gene>
<reference evidence="1" key="1">
    <citation type="submission" date="2022-11" db="EMBL/GenBank/DDBJ databases">
        <title>Genome Sequence of Boeremia exigua.</title>
        <authorList>
            <person name="Buettner E."/>
        </authorList>
    </citation>
    <scope>NUCLEOTIDE SEQUENCE</scope>
    <source>
        <strain evidence="1">CU02</strain>
    </source>
</reference>
<organism evidence="1 2">
    <name type="scientific">Boeremia exigua</name>
    <dbReference type="NCBI Taxonomy" id="749465"/>
    <lineage>
        <taxon>Eukaryota</taxon>
        <taxon>Fungi</taxon>
        <taxon>Dikarya</taxon>
        <taxon>Ascomycota</taxon>
        <taxon>Pezizomycotina</taxon>
        <taxon>Dothideomycetes</taxon>
        <taxon>Pleosporomycetidae</taxon>
        <taxon>Pleosporales</taxon>
        <taxon>Pleosporineae</taxon>
        <taxon>Didymellaceae</taxon>
        <taxon>Boeremia</taxon>
    </lineage>
</organism>
<accession>A0ACC2HP52</accession>